<name>A0AAV4APP3_9GAST</name>
<feature type="compositionally biased region" description="Low complexity" evidence="1">
    <location>
        <begin position="1"/>
        <end position="17"/>
    </location>
</feature>
<evidence type="ECO:0000256" key="1">
    <source>
        <dbReference type="SAM" id="MobiDB-lite"/>
    </source>
</evidence>
<feature type="region of interest" description="Disordered" evidence="1">
    <location>
        <begin position="1"/>
        <end position="42"/>
    </location>
</feature>
<keyword evidence="3" id="KW-1185">Reference proteome</keyword>
<evidence type="ECO:0000313" key="3">
    <source>
        <dbReference type="Proteomes" id="UP000735302"/>
    </source>
</evidence>
<accession>A0AAV4APP3</accession>
<dbReference type="AlphaFoldDB" id="A0AAV4APP3"/>
<dbReference type="Proteomes" id="UP000735302">
    <property type="component" value="Unassembled WGS sequence"/>
</dbReference>
<proteinExistence type="predicted"/>
<protein>
    <submittedName>
        <fullName evidence="2">Uncharacterized protein</fullName>
    </submittedName>
</protein>
<gene>
    <name evidence="2" type="ORF">PoB_003504100</name>
</gene>
<comment type="caution">
    <text evidence="2">The sequence shown here is derived from an EMBL/GenBank/DDBJ whole genome shotgun (WGS) entry which is preliminary data.</text>
</comment>
<dbReference type="EMBL" id="BLXT01003971">
    <property type="protein sequence ID" value="GFO08536.1"/>
    <property type="molecule type" value="Genomic_DNA"/>
</dbReference>
<reference evidence="2 3" key="1">
    <citation type="journal article" date="2021" name="Elife">
        <title>Chloroplast acquisition without the gene transfer in kleptoplastic sea slugs, Plakobranchus ocellatus.</title>
        <authorList>
            <person name="Maeda T."/>
            <person name="Takahashi S."/>
            <person name="Yoshida T."/>
            <person name="Shimamura S."/>
            <person name="Takaki Y."/>
            <person name="Nagai Y."/>
            <person name="Toyoda A."/>
            <person name="Suzuki Y."/>
            <person name="Arimoto A."/>
            <person name="Ishii H."/>
            <person name="Satoh N."/>
            <person name="Nishiyama T."/>
            <person name="Hasebe M."/>
            <person name="Maruyama T."/>
            <person name="Minagawa J."/>
            <person name="Obokata J."/>
            <person name="Shigenobu S."/>
        </authorList>
    </citation>
    <scope>NUCLEOTIDE SEQUENCE [LARGE SCALE GENOMIC DNA]</scope>
</reference>
<organism evidence="2 3">
    <name type="scientific">Plakobranchus ocellatus</name>
    <dbReference type="NCBI Taxonomy" id="259542"/>
    <lineage>
        <taxon>Eukaryota</taxon>
        <taxon>Metazoa</taxon>
        <taxon>Spiralia</taxon>
        <taxon>Lophotrochozoa</taxon>
        <taxon>Mollusca</taxon>
        <taxon>Gastropoda</taxon>
        <taxon>Heterobranchia</taxon>
        <taxon>Euthyneura</taxon>
        <taxon>Panpulmonata</taxon>
        <taxon>Sacoglossa</taxon>
        <taxon>Placobranchoidea</taxon>
        <taxon>Plakobranchidae</taxon>
        <taxon>Plakobranchus</taxon>
    </lineage>
</organism>
<sequence length="88" mass="9891">MSTYSAGSRRSPPSSGRYSDDFASDEERESTPRHRNSYFQDRLALPSTTDSLTTQSLGTRYWTTESTIGKARHARAFNTPAHYTCVAH</sequence>
<evidence type="ECO:0000313" key="2">
    <source>
        <dbReference type="EMBL" id="GFO08536.1"/>
    </source>
</evidence>